<name>A0A3M3XWC9_9PSED</name>
<evidence type="ECO:0000313" key="1">
    <source>
        <dbReference type="EMBL" id="RMO74301.1"/>
    </source>
</evidence>
<accession>A0A3M3XWC9</accession>
<evidence type="ECO:0000313" key="2">
    <source>
        <dbReference type="Proteomes" id="UP000281350"/>
    </source>
</evidence>
<dbReference type="Proteomes" id="UP000281350">
    <property type="component" value="Unassembled WGS sequence"/>
</dbReference>
<reference evidence="1 2" key="1">
    <citation type="submission" date="2018-08" db="EMBL/GenBank/DDBJ databases">
        <title>Recombination of ecologically and evolutionarily significant loci maintains genetic cohesion in the Pseudomonas syringae species complex.</title>
        <authorList>
            <person name="Dillon M."/>
            <person name="Thakur S."/>
            <person name="Almeida R.N.D."/>
            <person name="Weir B.S."/>
            <person name="Guttman D.S."/>
        </authorList>
    </citation>
    <scope>NUCLEOTIDE SEQUENCE [LARGE SCALE GENOMIC DNA]</scope>
    <source>
        <strain evidence="1 2">ICMP 2732</strain>
    </source>
</reference>
<comment type="caution">
    <text evidence="1">The sequence shown here is derived from an EMBL/GenBank/DDBJ whole genome shotgun (WGS) entry which is preliminary data.</text>
</comment>
<proteinExistence type="predicted"/>
<protein>
    <submittedName>
        <fullName evidence="1">Uncharacterized protein</fullName>
    </submittedName>
</protein>
<gene>
    <name evidence="1" type="ORF">ALQ36_05106</name>
</gene>
<dbReference type="EMBL" id="RBPY01000131">
    <property type="protein sequence ID" value="RMO74301.1"/>
    <property type="molecule type" value="Genomic_DNA"/>
</dbReference>
<sequence>MTSGICRLIVTAVSTVRSLTKNCRLMTALHMRLSTGKLIPSTTARLPSLPSLPRHSSNTSGIIMHPWPFSHFKDRVKAKSEADALQKIRSHDDYWKEEVSSGLSESVSVLGGVAIVFPINKRVCL</sequence>
<organism evidence="1 2">
    <name type="scientific">Pseudomonas syringae pv. primulae</name>
    <dbReference type="NCBI Taxonomy" id="251707"/>
    <lineage>
        <taxon>Bacteria</taxon>
        <taxon>Pseudomonadati</taxon>
        <taxon>Pseudomonadota</taxon>
        <taxon>Gammaproteobacteria</taxon>
        <taxon>Pseudomonadales</taxon>
        <taxon>Pseudomonadaceae</taxon>
        <taxon>Pseudomonas</taxon>
    </lineage>
</organism>
<dbReference type="AlphaFoldDB" id="A0A3M3XWC9"/>